<dbReference type="EMBL" id="CAADFS010000028">
    <property type="protein sequence ID" value="VFK46113.1"/>
    <property type="molecule type" value="Genomic_DNA"/>
</dbReference>
<name>A0A450YX60_9GAMM</name>
<dbReference type="AlphaFoldDB" id="A0A450YX60"/>
<evidence type="ECO:0000313" key="2">
    <source>
        <dbReference type="EMBL" id="VFK46694.1"/>
    </source>
</evidence>
<evidence type="ECO:0000313" key="1">
    <source>
        <dbReference type="EMBL" id="VFK46113.1"/>
    </source>
</evidence>
<reference evidence="1" key="1">
    <citation type="submission" date="2019-02" db="EMBL/GenBank/DDBJ databases">
        <authorList>
            <person name="Gruber-Vodicka R. H."/>
            <person name="Seah K. B. B."/>
        </authorList>
    </citation>
    <scope>NUCLEOTIDE SEQUENCE</scope>
    <source>
        <strain evidence="1">BECK_BZ123</strain>
        <strain evidence="2">BECK_BZ125</strain>
        <strain evidence="3">BECK_BZ126</strain>
    </source>
</reference>
<proteinExistence type="predicted"/>
<dbReference type="EMBL" id="CAADFW010000045">
    <property type="protein sequence ID" value="VFK60383.1"/>
    <property type="molecule type" value="Genomic_DNA"/>
</dbReference>
<dbReference type="EMBL" id="CAADFT010000068">
    <property type="protein sequence ID" value="VFK46694.1"/>
    <property type="molecule type" value="Genomic_DNA"/>
</dbReference>
<gene>
    <name evidence="1" type="ORF">BECKTC1821D_GA0114238_10289</name>
    <name evidence="2" type="ORF">BECKTC1821E_GA0114239_10686</name>
    <name evidence="3" type="ORF">BECKTC1821F_GA0114240_104517</name>
</gene>
<organism evidence="1">
    <name type="scientific">Candidatus Kentrum sp. TC</name>
    <dbReference type="NCBI Taxonomy" id="2126339"/>
    <lineage>
        <taxon>Bacteria</taxon>
        <taxon>Pseudomonadati</taxon>
        <taxon>Pseudomonadota</taxon>
        <taxon>Gammaproteobacteria</taxon>
        <taxon>Candidatus Kentrum</taxon>
    </lineage>
</organism>
<accession>A0A450YX60</accession>
<protein>
    <submittedName>
        <fullName evidence="1">Uncharacterized protein</fullName>
    </submittedName>
</protein>
<sequence>MKGHDNYYEARFGYYRVGMELTCRKNKNSEKPVAESEPIPFGFRREALTNKDIAECAAFGFMSEENISILQIVMDRKDIYRIFP</sequence>
<evidence type="ECO:0000313" key="3">
    <source>
        <dbReference type="EMBL" id="VFK60383.1"/>
    </source>
</evidence>